<dbReference type="AlphaFoldDB" id="M3Z4L8"/>
<dbReference type="EMBL" id="AEYP01063344">
    <property type="status" value="NOT_ANNOTATED_CDS"/>
    <property type="molecule type" value="Genomic_DNA"/>
</dbReference>
<protein>
    <submittedName>
        <fullName evidence="2">Uncharacterized protein</fullName>
    </submittedName>
</protein>
<reference evidence="2" key="1">
    <citation type="submission" date="2024-06" db="UniProtKB">
        <authorList>
            <consortium name="Ensembl"/>
        </authorList>
    </citation>
    <scope>IDENTIFICATION</scope>
</reference>
<feature type="compositionally biased region" description="Gly residues" evidence="1">
    <location>
        <begin position="192"/>
        <end position="203"/>
    </location>
</feature>
<feature type="compositionally biased region" description="Basic and acidic residues" evidence="1">
    <location>
        <begin position="1"/>
        <end position="18"/>
    </location>
</feature>
<dbReference type="Ensembl" id="ENSMPUT00000018801.1">
    <property type="protein sequence ID" value="ENSMPUP00000018530.1"/>
    <property type="gene ID" value="ENSMPUG00000018649.1"/>
</dbReference>
<feature type="region of interest" description="Disordered" evidence="1">
    <location>
        <begin position="1"/>
        <end position="68"/>
    </location>
</feature>
<dbReference type="InParanoid" id="M3Z4L8"/>
<feature type="compositionally biased region" description="Basic residues" evidence="1">
    <location>
        <begin position="329"/>
        <end position="340"/>
    </location>
</feature>
<name>M3Z4L8_MUSPF</name>
<feature type="compositionally biased region" description="Low complexity" evidence="1">
    <location>
        <begin position="105"/>
        <end position="117"/>
    </location>
</feature>
<sequence>MKKEKKPGSLSNFRDKRTVSQQTKWPAEVARMGLARPLRGTRRAPGAGGRRDAEEVLRPPPARCPGRSTRLVSHLAAPGPVCAEPGIPPAAQTAPAPSLPPPRFPAAAAPQGPGRTAVEPGPIFSPGAHSWRWLEGGPRARAHRGKGQGPAAGVPKPGRRDAPTARALEQCGLRGTRRGFRPDGGAVARGEVGCGEGGGGVRRLGGPAREPCCGTEKKSAAGRRHSGLLGGSGSVLAVWPEKTEPGAAKPRNLRGVGAASGGHAGGDNEMDGWHEGGAPELRTSPGLSYLFKRRPPPALPRSRGLTRRVVSDPPVAGEGSMSPRPQPSRPHRGRERRGRPCTKSERPADPRTPRRAAGPPE</sequence>
<proteinExistence type="predicted"/>
<dbReference type="HOGENOM" id="CLU_767182_0_0_1"/>
<accession>M3Z4L8</accession>
<evidence type="ECO:0000256" key="1">
    <source>
        <dbReference type="SAM" id="MobiDB-lite"/>
    </source>
</evidence>
<feature type="compositionally biased region" description="Basic and acidic residues" evidence="1">
    <location>
        <begin position="342"/>
        <end position="352"/>
    </location>
</feature>
<feature type="region of interest" description="Disordered" evidence="1">
    <location>
        <begin position="80"/>
        <end position="361"/>
    </location>
</feature>
<organism evidence="2">
    <name type="scientific">Mustela putorius furo</name>
    <name type="common">European domestic ferret</name>
    <name type="synonym">Mustela furo</name>
    <dbReference type="NCBI Taxonomy" id="9669"/>
    <lineage>
        <taxon>Eukaryota</taxon>
        <taxon>Metazoa</taxon>
        <taxon>Chordata</taxon>
        <taxon>Craniata</taxon>
        <taxon>Vertebrata</taxon>
        <taxon>Euteleostomi</taxon>
        <taxon>Mammalia</taxon>
        <taxon>Eutheria</taxon>
        <taxon>Laurasiatheria</taxon>
        <taxon>Carnivora</taxon>
        <taxon>Caniformia</taxon>
        <taxon>Musteloidea</taxon>
        <taxon>Mustelidae</taxon>
        <taxon>Mustelinae</taxon>
        <taxon>Mustela</taxon>
    </lineage>
</organism>
<evidence type="ECO:0000313" key="2">
    <source>
        <dbReference type="Ensembl" id="ENSMPUP00000018530.1"/>
    </source>
</evidence>